<dbReference type="EMBL" id="CM046392">
    <property type="protein sequence ID" value="KAI8554732.1"/>
    <property type="molecule type" value="Genomic_DNA"/>
</dbReference>
<accession>A0ACC0NPP6</accession>
<evidence type="ECO:0000313" key="2">
    <source>
        <dbReference type="Proteomes" id="UP001062846"/>
    </source>
</evidence>
<keyword evidence="2" id="KW-1185">Reference proteome</keyword>
<protein>
    <submittedName>
        <fullName evidence="1">Uncharacterized protein</fullName>
    </submittedName>
</protein>
<name>A0ACC0NPP6_RHOML</name>
<reference evidence="1" key="1">
    <citation type="submission" date="2022-02" db="EMBL/GenBank/DDBJ databases">
        <title>Plant Genome Project.</title>
        <authorList>
            <person name="Zhang R.-G."/>
        </authorList>
    </citation>
    <scope>NUCLEOTIDE SEQUENCE</scope>
    <source>
        <strain evidence="1">AT1</strain>
    </source>
</reference>
<dbReference type="Proteomes" id="UP001062846">
    <property type="component" value="Chromosome 5"/>
</dbReference>
<sequence length="112" mass="12477">MGSALSSAMWHAHNFLVTLERFMCQPREMACGCQPMVTLPWDLEQHCQDLTNNMSLDLGGMSLCHALRAKESPKTPLTHPSLLHPQCLIPCVVSSDKLIHHWTSSPSMPRLG</sequence>
<gene>
    <name evidence="1" type="ORF">RHMOL_Rhmol05G0121000</name>
</gene>
<evidence type="ECO:0000313" key="1">
    <source>
        <dbReference type="EMBL" id="KAI8554732.1"/>
    </source>
</evidence>
<comment type="caution">
    <text evidence="1">The sequence shown here is derived from an EMBL/GenBank/DDBJ whole genome shotgun (WGS) entry which is preliminary data.</text>
</comment>
<organism evidence="1 2">
    <name type="scientific">Rhododendron molle</name>
    <name type="common">Chinese azalea</name>
    <name type="synonym">Azalea mollis</name>
    <dbReference type="NCBI Taxonomy" id="49168"/>
    <lineage>
        <taxon>Eukaryota</taxon>
        <taxon>Viridiplantae</taxon>
        <taxon>Streptophyta</taxon>
        <taxon>Embryophyta</taxon>
        <taxon>Tracheophyta</taxon>
        <taxon>Spermatophyta</taxon>
        <taxon>Magnoliopsida</taxon>
        <taxon>eudicotyledons</taxon>
        <taxon>Gunneridae</taxon>
        <taxon>Pentapetalae</taxon>
        <taxon>asterids</taxon>
        <taxon>Ericales</taxon>
        <taxon>Ericaceae</taxon>
        <taxon>Ericoideae</taxon>
        <taxon>Rhodoreae</taxon>
        <taxon>Rhododendron</taxon>
    </lineage>
</organism>
<proteinExistence type="predicted"/>